<dbReference type="PROSITE" id="PS50146">
    <property type="entry name" value="DAGK"/>
    <property type="match status" value="1"/>
</dbReference>
<proteinExistence type="predicted"/>
<comment type="caution">
    <text evidence="3">The sequence shown here is derived from an EMBL/GenBank/DDBJ whole genome shotgun (WGS) entry which is preliminary data.</text>
</comment>
<organism evidence="3 4">
    <name type="scientific">Parahalioglobus pacificus</name>
    <dbReference type="NCBI Taxonomy" id="930806"/>
    <lineage>
        <taxon>Bacteria</taxon>
        <taxon>Pseudomonadati</taxon>
        <taxon>Pseudomonadota</taxon>
        <taxon>Gammaproteobacteria</taxon>
        <taxon>Cellvibrionales</taxon>
        <taxon>Halieaceae</taxon>
        <taxon>Parahalioglobus</taxon>
    </lineage>
</organism>
<gene>
    <name evidence="3" type="ORF">GCM10007053_03800</name>
</gene>
<keyword evidence="1" id="KW-0472">Membrane</keyword>
<dbReference type="GO" id="GO:0016301">
    <property type="term" value="F:kinase activity"/>
    <property type="evidence" value="ECO:0007669"/>
    <property type="project" value="InterPro"/>
</dbReference>
<dbReference type="AlphaFoldDB" id="A0A919CHN9"/>
<evidence type="ECO:0000256" key="1">
    <source>
        <dbReference type="SAM" id="Phobius"/>
    </source>
</evidence>
<dbReference type="InterPro" id="IPR017438">
    <property type="entry name" value="ATP-NAD_kinase_N"/>
</dbReference>
<dbReference type="RefSeq" id="WP_189474625.1">
    <property type="nucleotide sequence ID" value="NZ_BMYM01000001.1"/>
</dbReference>
<evidence type="ECO:0000259" key="2">
    <source>
        <dbReference type="PROSITE" id="PS50146"/>
    </source>
</evidence>
<dbReference type="InterPro" id="IPR001206">
    <property type="entry name" value="Diacylglycerol_kinase_cat_dom"/>
</dbReference>
<dbReference type="Proteomes" id="UP000644693">
    <property type="component" value="Unassembled WGS sequence"/>
</dbReference>
<evidence type="ECO:0000313" key="3">
    <source>
        <dbReference type="EMBL" id="GHD26640.1"/>
    </source>
</evidence>
<dbReference type="EMBL" id="BMYM01000001">
    <property type="protein sequence ID" value="GHD26640.1"/>
    <property type="molecule type" value="Genomic_DNA"/>
</dbReference>
<keyword evidence="4" id="KW-1185">Reference proteome</keyword>
<accession>A0A919CHN9</accession>
<dbReference type="InterPro" id="IPR016064">
    <property type="entry name" value="NAD/diacylglycerol_kinase_sf"/>
</dbReference>
<keyword evidence="1" id="KW-0812">Transmembrane</keyword>
<dbReference type="SUPFAM" id="SSF111331">
    <property type="entry name" value="NAD kinase/diacylglycerol kinase-like"/>
    <property type="match status" value="1"/>
</dbReference>
<feature type="transmembrane region" description="Helical" evidence="1">
    <location>
        <begin position="20"/>
        <end position="42"/>
    </location>
</feature>
<dbReference type="Pfam" id="PF00781">
    <property type="entry name" value="DAGK_cat"/>
    <property type="match status" value="1"/>
</dbReference>
<name>A0A919CHN9_9GAMM</name>
<reference evidence="3" key="2">
    <citation type="submission" date="2020-09" db="EMBL/GenBank/DDBJ databases">
        <authorList>
            <person name="Sun Q."/>
            <person name="Kim S."/>
        </authorList>
    </citation>
    <scope>NUCLEOTIDE SEQUENCE</scope>
    <source>
        <strain evidence="3">KCTC 23430</strain>
    </source>
</reference>
<dbReference type="Gene3D" id="3.40.50.10330">
    <property type="entry name" value="Probable inorganic polyphosphate/atp-NAD kinase, domain 1"/>
    <property type="match status" value="1"/>
</dbReference>
<protein>
    <recommendedName>
        <fullName evidence="2">DAGKc domain-containing protein</fullName>
    </recommendedName>
</protein>
<keyword evidence="1" id="KW-1133">Transmembrane helix</keyword>
<reference evidence="3" key="1">
    <citation type="journal article" date="2014" name="Int. J. Syst. Evol. Microbiol.">
        <title>Complete genome sequence of Corynebacterium casei LMG S-19264T (=DSM 44701T), isolated from a smear-ripened cheese.</title>
        <authorList>
            <consortium name="US DOE Joint Genome Institute (JGI-PGF)"/>
            <person name="Walter F."/>
            <person name="Albersmeier A."/>
            <person name="Kalinowski J."/>
            <person name="Ruckert C."/>
        </authorList>
    </citation>
    <scope>NUCLEOTIDE SEQUENCE</scope>
    <source>
        <strain evidence="3">KCTC 23430</strain>
    </source>
</reference>
<sequence length="66" mass="6781">MSSRPTSSDEPERASVRDGFLVVASVVVLLAGGGDGTLNALADVLVRQQDAKTPPEMGIMPLGTAQ</sequence>
<evidence type="ECO:0000313" key="4">
    <source>
        <dbReference type="Proteomes" id="UP000644693"/>
    </source>
</evidence>
<feature type="domain" description="DAGKc" evidence="2">
    <location>
        <begin position="1"/>
        <end position="66"/>
    </location>
</feature>